<name>A0A9D1S857_9FIRM</name>
<feature type="chain" id="PRO_5038628979" evidence="2">
    <location>
        <begin position="22"/>
        <end position="125"/>
    </location>
</feature>
<feature type="signal peptide" evidence="2">
    <location>
        <begin position="1"/>
        <end position="21"/>
    </location>
</feature>
<dbReference type="AlphaFoldDB" id="A0A9D1S857"/>
<reference evidence="3" key="1">
    <citation type="submission" date="2020-10" db="EMBL/GenBank/DDBJ databases">
        <authorList>
            <person name="Gilroy R."/>
        </authorList>
    </citation>
    <scope>NUCLEOTIDE SEQUENCE</scope>
    <source>
        <strain evidence="3">ChiGjej1B1-1684</strain>
    </source>
</reference>
<feature type="region of interest" description="Disordered" evidence="1">
    <location>
        <begin position="24"/>
        <end position="57"/>
    </location>
</feature>
<gene>
    <name evidence="3" type="ORF">IAD22_07485</name>
</gene>
<comment type="caution">
    <text evidence="3">The sequence shown here is derived from an EMBL/GenBank/DDBJ whole genome shotgun (WGS) entry which is preliminary data.</text>
</comment>
<feature type="non-terminal residue" evidence="3">
    <location>
        <position position="125"/>
    </location>
</feature>
<evidence type="ECO:0000313" key="4">
    <source>
        <dbReference type="Proteomes" id="UP000824118"/>
    </source>
</evidence>
<sequence length="125" mass="14012">MKKITAIFLLSILLVFSGCNQETDNTVSTQSSSESNDLSASVNTETSTEWPEITENGVNEELLMQNIDTETLETIAAELQALCDEVIEEEQQNPEIMFTEGFPRVFEKERYKKVIGMGDIAMKPL</sequence>
<dbReference type="PROSITE" id="PS51257">
    <property type="entry name" value="PROKAR_LIPOPROTEIN"/>
    <property type="match status" value="1"/>
</dbReference>
<feature type="compositionally biased region" description="Polar residues" evidence="1">
    <location>
        <begin position="24"/>
        <end position="49"/>
    </location>
</feature>
<proteinExistence type="predicted"/>
<keyword evidence="2" id="KW-0732">Signal</keyword>
<evidence type="ECO:0000256" key="1">
    <source>
        <dbReference type="SAM" id="MobiDB-lite"/>
    </source>
</evidence>
<organism evidence="3 4">
    <name type="scientific">Candidatus Limousia pullorum</name>
    <dbReference type="NCBI Taxonomy" id="2840860"/>
    <lineage>
        <taxon>Bacteria</taxon>
        <taxon>Bacillati</taxon>
        <taxon>Bacillota</taxon>
        <taxon>Clostridia</taxon>
        <taxon>Eubacteriales</taxon>
        <taxon>Oscillospiraceae</taxon>
        <taxon>Oscillospiraceae incertae sedis</taxon>
        <taxon>Candidatus Limousia</taxon>
    </lineage>
</organism>
<evidence type="ECO:0000313" key="3">
    <source>
        <dbReference type="EMBL" id="HIU50839.1"/>
    </source>
</evidence>
<dbReference type="Proteomes" id="UP000824118">
    <property type="component" value="Unassembled WGS sequence"/>
</dbReference>
<accession>A0A9D1S857</accession>
<reference evidence="3" key="2">
    <citation type="journal article" date="2021" name="PeerJ">
        <title>Extensive microbial diversity within the chicken gut microbiome revealed by metagenomics and culture.</title>
        <authorList>
            <person name="Gilroy R."/>
            <person name="Ravi A."/>
            <person name="Getino M."/>
            <person name="Pursley I."/>
            <person name="Horton D.L."/>
            <person name="Alikhan N.F."/>
            <person name="Baker D."/>
            <person name="Gharbi K."/>
            <person name="Hall N."/>
            <person name="Watson M."/>
            <person name="Adriaenssens E.M."/>
            <person name="Foster-Nyarko E."/>
            <person name="Jarju S."/>
            <person name="Secka A."/>
            <person name="Antonio M."/>
            <person name="Oren A."/>
            <person name="Chaudhuri R.R."/>
            <person name="La Ragione R."/>
            <person name="Hildebrand F."/>
            <person name="Pallen M.J."/>
        </authorList>
    </citation>
    <scope>NUCLEOTIDE SEQUENCE</scope>
    <source>
        <strain evidence="3">ChiGjej1B1-1684</strain>
    </source>
</reference>
<protein>
    <submittedName>
        <fullName evidence="3">Uncharacterized protein</fullName>
    </submittedName>
</protein>
<evidence type="ECO:0000256" key="2">
    <source>
        <dbReference type="SAM" id="SignalP"/>
    </source>
</evidence>
<dbReference type="EMBL" id="DVNG01000111">
    <property type="protein sequence ID" value="HIU50839.1"/>
    <property type="molecule type" value="Genomic_DNA"/>
</dbReference>